<proteinExistence type="predicted"/>
<accession>A0A834SEP8</accession>
<evidence type="ECO:0000313" key="1">
    <source>
        <dbReference type="EMBL" id="KAF7802930.1"/>
    </source>
</evidence>
<name>A0A834SEP8_9FABA</name>
<dbReference type="Proteomes" id="UP000634136">
    <property type="component" value="Unassembled WGS sequence"/>
</dbReference>
<organism evidence="1 2">
    <name type="scientific">Senna tora</name>
    <dbReference type="NCBI Taxonomy" id="362788"/>
    <lineage>
        <taxon>Eukaryota</taxon>
        <taxon>Viridiplantae</taxon>
        <taxon>Streptophyta</taxon>
        <taxon>Embryophyta</taxon>
        <taxon>Tracheophyta</taxon>
        <taxon>Spermatophyta</taxon>
        <taxon>Magnoliopsida</taxon>
        <taxon>eudicotyledons</taxon>
        <taxon>Gunneridae</taxon>
        <taxon>Pentapetalae</taxon>
        <taxon>rosids</taxon>
        <taxon>fabids</taxon>
        <taxon>Fabales</taxon>
        <taxon>Fabaceae</taxon>
        <taxon>Caesalpinioideae</taxon>
        <taxon>Cassia clade</taxon>
        <taxon>Senna</taxon>
    </lineage>
</organism>
<protein>
    <submittedName>
        <fullName evidence="1">Uncharacterized protein</fullName>
    </submittedName>
</protein>
<gene>
    <name evidence="1" type="ORF">G2W53_042041</name>
</gene>
<dbReference type="AlphaFoldDB" id="A0A834SEP8"/>
<sequence length="74" mass="8603">MDKKTMGTHFVKPIVLSPLSFLKSHFAIQDGDLYVLLILHFSYPSVKFENGDELFYDGSRDYFSWRKLSNISNP</sequence>
<evidence type="ECO:0000313" key="2">
    <source>
        <dbReference type="Proteomes" id="UP000634136"/>
    </source>
</evidence>
<comment type="caution">
    <text evidence="1">The sequence shown here is derived from an EMBL/GenBank/DDBJ whole genome shotgun (WGS) entry which is preliminary data.</text>
</comment>
<reference evidence="1" key="1">
    <citation type="submission" date="2020-09" db="EMBL/GenBank/DDBJ databases">
        <title>Genome-Enabled Discovery of Anthraquinone Biosynthesis in Senna tora.</title>
        <authorList>
            <person name="Kang S.-H."/>
            <person name="Pandey R.P."/>
            <person name="Lee C.-M."/>
            <person name="Sim J.-S."/>
            <person name="Jeong J.-T."/>
            <person name="Choi B.-S."/>
            <person name="Jung M."/>
            <person name="Ginzburg D."/>
            <person name="Zhao K."/>
            <person name="Won S.Y."/>
            <person name="Oh T.-J."/>
            <person name="Yu Y."/>
            <person name="Kim N.-H."/>
            <person name="Lee O.R."/>
            <person name="Lee T.-H."/>
            <person name="Bashyal P."/>
            <person name="Kim T.-S."/>
            <person name="Lee W.-H."/>
            <person name="Kawkins C."/>
            <person name="Kim C.-K."/>
            <person name="Kim J.S."/>
            <person name="Ahn B.O."/>
            <person name="Rhee S.Y."/>
            <person name="Sohng J.K."/>
        </authorList>
    </citation>
    <scope>NUCLEOTIDE SEQUENCE</scope>
    <source>
        <tissue evidence="1">Leaf</tissue>
    </source>
</reference>
<dbReference type="EMBL" id="JAAIUW010000013">
    <property type="protein sequence ID" value="KAF7802930.1"/>
    <property type="molecule type" value="Genomic_DNA"/>
</dbReference>
<keyword evidence="2" id="KW-1185">Reference proteome</keyword>